<dbReference type="AlphaFoldDB" id="A0A9X4MQC6"/>
<name>A0A9X4MQC6_STRSU</name>
<protein>
    <submittedName>
        <fullName evidence="1">Uncharacterized protein</fullName>
    </submittedName>
</protein>
<dbReference type="Proteomes" id="UP001152877">
    <property type="component" value="Unassembled WGS sequence"/>
</dbReference>
<dbReference type="EMBL" id="JANFMI010000006">
    <property type="protein sequence ID" value="MDG4515915.1"/>
    <property type="molecule type" value="Genomic_DNA"/>
</dbReference>
<sequence length="67" mass="6569">MASAPLVASTIATVPTPVWSVAVPICKRVPAAPSSCVKLALATLTGSSLNTNTLLAVMSTTGATLSG</sequence>
<comment type="caution">
    <text evidence="1">The sequence shown here is derived from an EMBL/GenBank/DDBJ whole genome shotgun (WGS) entry which is preliminary data.</text>
</comment>
<proteinExistence type="predicted"/>
<evidence type="ECO:0000313" key="2">
    <source>
        <dbReference type="Proteomes" id="UP001152877"/>
    </source>
</evidence>
<accession>A0A9X4MQC6</accession>
<gene>
    <name evidence="1" type="ORF">NOL11_02850</name>
</gene>
<dbReference type="RefSeq" id="WP_153958568.1">
    <property type="nucleotide sequence ID" value="NZ_FIHS01000012.1"/>
</dbReference>
<organism evidence="1 2">
    <name type="scientific">Streptococcus suis</name>
    <dbReference type="NCBI Taxonomy" id="1307"/>
    <lineage>
        <taxon>Bacteria</taxon>
        <taxon>Bacillati</taxon>
        <taxon>Bacillota</taxon>
        <taxon>Bacilli</taxon>
        <taxon>Lactobacillales</taxon>
        <taxon>Streptococcaceae</taxon>
        <taxon>Streptococcus</taxon>
    </lineage>
</organism>
<evidence type="ECO:0000313" key="1">
    <source>
        <dbReference type="EMBL" id="MDG4515915.1"/>
    </source>
</evidence>
<reference evidence="1" key="1">
    <citation type="submission" date="2022-07" db="EMBL/GenBank/DDBJ databases">
        <title>Whole Genome Sequencing of Streptococcus suis.</title>
        <authorList>
            <person name="Dai X."/>
            <person name="Huang J."/>
            <person name="Wang L."/>
        </authorList>
    </citation>
    <scope>NUCLEOTIDE SEQUENCE</scope>
    <source>
        <strain evidence="1">HDJ11</strain>
    </source>
</reference>